<dbReference type="Pfam" id="PF03650">
    <property type="entry name" value="MPC"/>
    <property type="match status" value="1"/>
</dbReference>
<dbReference type="PANTHER" id="PTHR14154">
    <property type="entry name" value="UPF0041 BRAIN PROTEIN 44-RELATED"/>
    <property type="match status" value="1"/>
</dbReference>
<keyword evidence="7 9" id="KW-0496">Mitochondrion</keyword>
<reference evidence="10 11" key="1">
    <citation type="submission" date="2021-08" db="EMBL/GenBank/DDBJ databases">
        <title>Draft Genome Sequence of Phanerochaete sordida strain YK-624.</title>
        <authorList>
            <person name="Mori T."/>
            <person name="Dohra H."/>
            <person name="Suzuki T."/>
            <person name="Kawagishi H."/>
            <person name="Hirai H."/>
        </authorList>
    </citation>
    <scope>NUCLEOTIDE SEQUENCE [LARGE SCALE GENOMIC DNA]</scope>
    <source>
        <strain evidence="10 11">YK-624</strain>
    </source>
</reference>
<dbReference type="EMBL" id="BPQB01000003">
    <property type="protein sequence ID" value="GJE86142.1"/>
    <property type="molecule type" value="Genomic_DNA"/>
</dbReference>
<evidence type="ECO:0000256" key="3">
    <source>
        <dbReference type="ARBA" id="ARBA00022448"/>
    </source>
</evidence>
<comment type="caution">
    <text evidence="10">The sequence shown here is derived from an EMBL/GenBank/DDBJ whole genome shotgun (WGS) entry which is preliminary data.</text>
</comment>
<protein>
    <recommendedName>
        <fullName evidence="9">Mitochondrial pyruvate carrier</fullName>
    </recommendedName>
</protein>
<evidence type="ECO:0000313" key="10">
    <source>
        <dbReference type="EMBL" id="GJE86142.1"/>
    </source>
</evidence>
<evidence type="ECO:0000256" key="1">
    <source>
        <dbReference type="ARBA" id="ARBA00004448"/>
    </source>
</evidence>
<dbReference type="OrthoDB" id="1697690at2759"/>
<dbReference type="InterPro" id="IPR005336">
    <property type="entry name" value="MPC"/>
</dbReference>
<keyword evidence="3 9" id="KW-0813">Transport</keyword>
<keyword evidence="11" id="KW-1185">Reference proteome</keyword>
<evidence type="ECO:0000256" key="2">
    <source>
        <dbReference type="ARBA" id="ARBA00006416"/>
    </source>
</evidence>
<dbReference type="GO" id="GO:0006850">
    <property type="term" value="P:pyruvate import into mitochondria"/>
    <property type="evidence" value="ECO:0007669"/>
    <property type="project" value="InterPro"/>
</dbReference>
<evidence type="ECO:0000256" key="9">
    <source>
        <dbReference type="RuleBase" id="RU363100"/>
    </source>
</evidence>
<keyword evidence="4" id="KW-0812">Transmembrane</keyword>
<comment type="similarity">
    <text evidence="2 9">Belongs to the mitochondrial pyruvate carrier (MPC) (TC 2.A.105) family.</text>
</comment>
<sequence>MASTFVNWLRSPAAREYFFSTHFWGPVANWGLPLAALADLKKDEEVISGAMTTALVSYSMVFMRFAWRVQPRNYLLFACHATNATAQSVQLGRFANYWYGGGKEARDSKKTVAEKVVEATQ</sequence>
<proteinExistence type="inferred from homology"/>
<organism evidence="10 11">
    <name type="scientific">Phanerochaete sordida</name>
    <dbReference type="NCBI Taxonomy" id="48140"/>
    <lineage>
        <taxon>Eukaryota</taxon>
        <taxon>Fungi</taxon>
        <taxon>Dikarya</taxon>
        <taxon>Basidiomycota</taxon>
        <taxon>Agaricomycotina</taxon>
        <taxon>Agaricomycetes</taxon>
        <taxon>Polyporales</taxon>
        <taxon>Phanerochaetaceae</taxon>
        <taxon>Phanerochaete</taxon>
    </lineage>
</organism>
<comment type="subcellular location">
    <subcellularLocation>
        <location evidence="1 9">Mitochondrion inner membrane</location>
        <topology evidence="1 9">Multi-pass membrane protein</topology>
    </subcellularLocation>
</comment>
<evidence type="ECO:0000256" key="6">
    <source>
        <dbReference type="ARBA" id="ARBA00022989"/>
    </source>
</evidence>
<comment type="function">
    <text evidence="9">Mediates the uptake of pyruvate into mitochondria.</text>
</comment>
<dbReference type="Proteomes" id="UP000703269">
    <property type="component" value="Unassembled WGS sequence"/>
</dbReference>
<keyword evidence="5 9" id="KW-0999">Mitochondrion inner membrane</keyword>
<keyword evidence="6" id="KW-1133">Transmembrane helix</keyword>
<dbReference type="GO" id="GO:0005743">
    <property type="term" value="C:mitochondrial inner membrane"/>
    <property type="evidence" value="ECO:0007669"/>
    <property type="project" value="UniProtKB-SubCell"/>
</dbReference>
<dbReference type="AlphaFoldDB" id="A0A9P3L9W4"/>
<keyword evidence="8" id="KW-0472">Membrane</keyword>
<name>A0A9P3L9W4_9APHY</name>
<evidence type="ECO:0000256" key="7">
    <source>
        <dbReference type="ARBA" id="ARBA00023128"/>
    </source>
</evidence>
<evidence type="ECO:0000256" key="8">
    <source>
        <dbReference type="ARBA" id="ARBA00023136"/>
    </source>
</evidence>
<evidence type="ECO:0000256" key="4">
    <source>
        <dbReference type="ARBA" id="ARBA00022692"/>
    </source>
</evidence>
<gene>
    <name evidence="10" type="ORF">PsYK624_022220</name>
</gene>
<evidence type="ECO:0000313" key="11">
    <source>
        <dbReference type="Proteomes" id="UP000703269"/>
    </source>
</evidence>
<accession>A0A9P3L9W4</accession>
<evidence type="ECO:0000256" key="5">
    <source>
        <dbReference type="ARBA" id="ARBA00022792"/>
    </source>
</evidence>